<organism evidence="1 2">
    <name type="scientific">Racocetra persica</name>
    <dbReference type="NCBI Taxonomy" id="160502"/>
    <lineage>
        <taxon>Eukaryota</taxon>
        <taxon>Fungi</taxon>
        <taxon>Fungi incertae sedis</taxon>
        <taxon>Mucoromycota</taxon>
        <taxon>Glomeromycotina</taxon>
        <taxon>Glomeromycetes</taxon>
        <taxon>Diversisporales</taxon>
        <taxon>Gigasporaceae</taxon>
        <taxon>Racocetra</taxon>
    </lineage>
</organism>
<protein>
    <submittedName>
        <fullName evidence="1">25861_t:CDS:1</fullName>
    </submittedName>
</protein>
<feature type="non-terminal residue" evidence="1">
    <location>
        <position position="351"/>
    </location>
</feature>
<comment type="caution">
    <text evidence="1">The sequence shown here is derived from an EMBL/GenBank/DDBJ whole genome shotgun (WGS) entry which is preliminary data.</text>
</comment>
<dbReference type="EMBL" id="CAJVQC010053348">
    <property type="protein sequence ID" value="CAG8792789.1"/>
    <property type="molecule type" value="Genomic_DNA"/>
</dbReference>
<reference evidence="1" key="1">
    <citation type="submission" date="2021-06" db="EMBL/GenBank/DDBJ databases">
        <authorList>
            <person name="Kallberg Y."/>
            <person name="Tangrot J."/>
            <person name="Rosling A."/>
        </authorList>
    </citation>
    <scope>NUCLEOTIDE SEQUENCE</scope>
    <source>
        <strain evidence="1">MA461A</strain>
    </source>
</reference>
<accession>A0ACA9RGZ0</accession>
<dbReference type="Proteomes" id="UP000789920">
    <property type="component" value="Unassembled WGS sequence"/>
</dbReference>
<sequence length="351" mass="40491">EENREKNIEGIMEGIMEGNTKGNMEENREGIIKGIVEENTERNTEENREGIIERNTEENMEKNAGESIEKNIANEKARMKLAIEELDNLLKKDDEHMDKGTKVHLQASLQYLRLRHQGWTKIHASATIASSLGWGDYKARLPKDNRGKFIKVVSLIDDERISLKVLKKRQLSVKEPRQYGSTSWDSTIRKPLLIEYDKNDLNKLVEKIFPNEMPHCVITHDETTLAANDNKKTGWAPESKQKLRPKGRGRCIHISEFLCEPLGRVHLTTEQHLSYPEIPNRYVTEILEVGANHDDYWNIQLLAKQLKHVIDILKIAHPIQSLFLEDALVASRMNVKYGEKQLRMHPGRLPD</sequence>
<evidence type="ECO:0000313" key="2">
    <source>
        <dbReference type="Proteomes" id="UP000789920"/>
    </source>
</evidence>
<feature type="non-terminal residue" evidence="1">
    <location>
        <position position="1"/>
    </location>
</feature>
<gene>
    <name evidence="1" type="ORF">RPERSI_LOCUS19464</name>
</gene>
<keyword evidence="2" id="KW-1185">Reference proteome</keyword>
<evidence type="ECO:0000313" key="1">
    <source>
        <dbReference type="EMBL" id="CAG8792789.1"/>
    </source>
</evidence>
<name>A0ACA9RGZ0_9GLOM</name>
<proteinExistence type="predicted"/>